<evidence type="ECO:0000256" key="8">
    <source>
        <dbReference type="ARBA" id="ARBA00023015"/>
    </source>
</evidence>
<feature type="domain" description="C2H2-type" evidence="14">
    <location>
        <begin position="531"/>
        <end position="558"/>
    </location>
</feature>
<comment type="similarity">
    <text evidence="3">Belongs to the krueppel C2H2-type zinc-finger protein family.</text>
</comment>
<dbReference type="KEGG" id="ccan:109700776"/>
<reference evidence="17" key="1">
    <citation type="submission" date="2025-08" db="UniProtKB">
        <authorList>
            <consortium name="RefSeq"/>
        </authorList>
    </citation>
    <scope>IDENTIFICATION</scope>
    <source>
        <tissue evidence="17">Leukocyte</tissue>
    </source>
</reference>
<evidence type="ECO:0000256" key="2">
    <source>
        <dbReference type="ARBA" id="ARBA00004123"/>
    </source>
</evidence>
<keyword evidence="11" id="KW-0539">Nucleus</keyword>
<dbReference type="FunFam" id="3.30.160.60:FF:000100">
    <property type="entry name" value="Zinc finger 45-like"/>
    <property type="match status" value="1"/>
</dbReference>
<keyword evidence="9" id="KW-0238">DNA-binding</keyword>
<organism evidence="17">
    <name type="scientific">Castor canadensis</name>
    <name type="common">American beaver</name>
    <dbReference type="NCBI Taxonomy" id="51338"/>
    <lineage>
        <taxon>Eukaryota</taxon>
        <taxon>Metazoa</taxon>
        <taxon>Chordata</taxon>
        <taxon>Craniata</taxon>
        <taxon>Vertebrata</taxon>
        <taxon>Euteleostomi</taxon>
        <taxon>Mammalia</taxon>
        <taxon>Eutheria</taxon>
        <taxon>Euarchontoglires</taxon>
        <taxon>Glires</taxon>
        <taxon>Rodentia</taxon>
        <taxon>Castorimorpha</taxon>
        <taxon>Castoridae</taxon>
        <taxon>Castor</taxon>
    </lineage>
</organism>
<dbReference type="AlphaFoldDB" id="A0A8B7WFA2"/>
<proteinExistence type="inferred from homology"/>
<name>A0A8B7WFA2_CASCN</name>
<evidence type="ECO:0000256" key="6">
    <source>
        <dbReference type="ARBA" id="ARBA00022771"/>
    </source>
</evidence>
<dbReference type="InterPro" id="IPR050826">
    <property type="entry name" value="Krueppel_C2H2_ZnFinger"/>
</dbReference>
<dbReference type="InterPro" id="IPR001909">
    <property type="entry name" value="KRAB"/>
</dbReference>
<feature type="domain" description="C2H2-type" evidence="14">
    <location>
        <begin position="446"/>
        <end position="473"/>
    </location>
</feature>
<evidence type="ECO:0000256" key="13">
    <source>
        <dbReference type="PROSITE-ProRule" id="PRU00042"/>
    </source>
</evidence>
<evidence type="ECO:0000256" key="10">
    <source>
        <dbReference type="ARBA" id="ARBA00023163"/>
    </source>
</evidence>
<feature type="domain" description="C2H2-type" evidence="14">
    <location>
        <begin position="503"/>
        <end position="530"/>
    </location>
</feature>
<dbReference type="Gene3D" id="6.10.140.140">
    <property type="match status" value="1"/>
</dbReference>
<feature type="domain" description="C2H2-type" evidence="14">
    <location>
        <begin position="559"/>
        <end position="586"/>
    </location>
</feature>
<feature type="domain" description="C2H2-type" evidence="14">
    <location>
        <begin position="271"/>
        <end position="298"/>
    </location>
</feature>
<evidence type="ECO:0000256" key="3">
    <source>
        <dbReference type="ARBA" id="ARBA00006991"/>
    </source>
</evidence>
<dbReference type="InterPro" id="IPR036051">
    <property type="entry name" value="KRAB_dom_sf"/>
</dbReference>
<dbReference type="PANTHER" id="PTHR24377">
    <property type="entry name" value="IP01015P-RELATED"/>
    <property type="match status" value="1"/>
</dbReference>
<dbReference type="GO" id="GO:0003677">
    <property type="term" value="F:DNA binding"/>
    <property type="evidence" value="ECO:0007669"/>
    <property type="project" value="UniProtKB-KW"/>
</dbReference>
<accession>A0A8B7WFA2</accession>
<feature type="domain" description="KRAB" evidence="15">
    <location>
        <begin position="34"/>
        <end position="105"/>
    </location>
</feature>
<dbReference type="FunFam" id="3.30.160.60:FF:001892">
    <property type="entry name" value="Zinc finger protein 786"/>
    <property type="match status" value="1"/>
</dbReference>
<dbReference type="GO" id="GO:0005634">
    <property type="term" value="C:nucleus"/>
    <property type="evidence" value="ECO:0007669"/>
    <property type="project" value="UniProtKB-SubCell"/>
</dbReference>
<dbReference type="FunFam" id="3.30.160.60:FF:002174">
    <property type="entry name" value="Zinc finger protein 786"/>
    <property type="match status" value="1"/>
</dbReference>
<dbReference type="RefSeq" id="XP_020041675.1">
    <property type="nucleotide sequence ID" value="XM_020186086.1"/>
</dbReference>
<dbReference type="FunFam" id="3.30.160.60:FF:002002">
    <property type="entry name" value="Zinc finger protein 786"/>
    <property type="match status" value="1"/>
</dbReference>
<feature type="domain" description="C2H2-type" evidence="14">
    <location>
        <begin position="643"/>
        <end position="670"/>
    </location>
</feature>
<dbReference type="SMART" id="SM00355">
    <property type="entry name" value="ZnF_C2H2"/>
    <property type="match status" value="14"/>
</dbReference>
<dbReference type="FunFam" id="3.30.160.60:FF:000562">
    <property type="entry name" value="Zinc finger protein 786"/>
    <property type="match status" value="3"/>
</dbReference>
<dbReference type="Proteomes" id="UP001732720">
    <property type="component" value="Chromosome 2"/>
</dbReference>
<dbReference type="Pfam" id="PF01352">
    <property type="entry name" value="KRAB"/>
    <property type="match status" value="1"/>
</dbReference>
<keyword evidence="4" id="KW-0479">Metal-binding</keyword>
<keyword evidence="16" id="KW-1185">Reference proteome</keyword>
<dbReference type="SUPFAM" id="SSF109640">
    <property type="entry name" value="KRAB domain (Kruppel-associated box)"/>
    <property type="match status" value="1"/>
</dbReference>
<feature type="domain" description="C2H2-type" evidence="14">
    <location>
        <begin position="754"/>
        <end position="781"/>
    </location>
</feature>
<evidence type="ECO:0000259" key="14">
    <source>
        <dbReference type="PROSITE" id="PS50157"/>
    </source>
</evidence>
<evidence type="ECO:0000256" key="12">
    <source>
        <dbReference type="ARBA" id="ARBA00069085"/>
    </source>
</evidence>
<evidence type="ECO:0000256" key="11">
    <source>
        <dbReference type="ARBA" id="ARBA00023242"/>
    </source>
</evidence>
<keyword evidence="7" id="KW-0862">Zinc</keyword>
<feature type="domain" description="C2H2-type" evidence="14">
    <location>
        <begin position="615"/>
        <end position="642"/>
    </location>
</feature>
<dbReference type="Gene3D" id="3.30.160.60">
    <property type="entry name" value="Classic Zinc Finger"/>
    <property type="match status" value="13"/>
</dbReference>
<dbReference type="PROSITE" id="PS00028">
    <property type="entry name" value="ZINC_FINGER_C2H2_1"/>
    <property type="match status" value="12"/>
</dbReference>
<dbReference type="PROSITE" id="PS50805">
    <property type="entry name" value="KRAB"/>
    <property type="match status" value="1"/>
</dbReference>
<dbReference type="SUPFAM" id="SSF57667">
    <property type="entry name" value="beta-beta-alpha zinc fingers"/>
    <property type="match status" value="7"/>
</dbReference>
<evidence type="ECO:0000259" key="15">
    <source>
        <dbReference type="PROSITE" id="PS50805"/>
    </source>
</evidence>
<evidence type="ECO:0000313" key="17">
    <source>
        <dbReference type="RefSeq" id="XP_020041675.1"/>
    </source>
</evidence>
<evidence type="ECO:0000256" key="4">
    <source>
        <dbReference type="ARBA" id="ARBA00022723"/>
    </source>
</evidence>
<dbReference type="InterPro" id="IPR013087">
    <property type="entry name" value="Znf_C2H2_type"/>
</dbReference>
<feature type="domain" description="C2H2-type" evidence="14">
    <location>
        <begin position="698"/>
        <end position="725"/>
    </location>
</feature>
<dbReference type="SMART" id="SM00349">
    <property type="entry name" value="KRAB"/>
    <property type="match status" value="1"/>
</dbReference>
<dbReference type="InterPro" id="IPR036236">
    <property type="entry name" value="Znf_C2H2_sf"/>
</dbReference>
<comment type="subcellular location">
    <subcellularLocation>
        <location evidence="2">Nucleus</location>
    </subcellularLocation>
</comment>
<evidence type="ECO:0000256" key="9">
    <source>
        <dbReference type="ARBA" id="ARBA00023125"/>
    </source>
</evidence>
<evidence type="ECO:0000256" key="5">
    <source>
        <dbReference type="ARBA" id="ARBA00022737"/>
    </source>
</evidence>
<evidence type="ECO:0000256" key="1">
    <source>
        <dbReference type="ARBA" id="ARBA00003767"/>
    </source>
</evidence>
<keyword evidence="8" id="KW-0805">Transcription regulation</keyword>
<feature type="domain" description="C2H2-type" evidence="14">
    <location>
        <begin position="671"/>
        <end position="697"/>
    </location>
</feature>
<dbReference type="CTD" id="136051"/>
<keyword evidence="5" id="KW-0677">Repeat</keyword>
<dbReference type="CDD" id="cd07765">
    <property type="entry name" value="KRAB_A-box"/>
    <property type="match status" value="1"/>
</dbReference>
<dbReference type="FunFam" id="3.30.160.60:FF:000151">
    <property type="entry name" value="Zinc finger and SCAN domain-containing 21"/>
    <property type="match status" value="4"/>
</dbReference>
<protein>
    <recommendedName>
        <fullName evidence="12">Zinc finger protein 786</fullName>
    </recommendedName>
</protein>
<feature type="domain" description="C2H2-type" evidence="14">
    <location>
        <begin position="219"/>
        <end position="246"/>
    </location>
</feature>
<evidence type="ECO:0000313" key="16">
    <source>
        <dbReference type="Proteomes" id="UP001732720"/>
    </source>
</evidence>
<dbReference type="PROSITE" id="PS50157">
    <property type="entry name" value="ZINC_FINGER_C2H2_2"/>
    <property type="match status" value="14"/>
</dbReference>
<evidence type="ECO:0000256" key="7">
    <source>
        <dbReference type="ARBA" id="ARBA00022833"/>
    </source>
</evidence>
<dbReference type="GO" id="GO:0008270">
    <property type="term" value="F:zinc ion binding"/>
    <property type="evidence" value="ECO:0007669"/>
    <property type="project" value="UniProtKB-KW"/>
</dbReference>
<dbReference type="RefSeq" id="XP_020041675.1">
    <property type="nucleotide sequence ID" value="XM_020186086.2"/>
</dbReference>
<sequence>MLRSRFVRCHQGHLRRPRLNECTWAMAKPAPLPLTFEDVAIYFSEQEWQNLEAWQKELYKHVMRTNYETLVSLDDGLPKPELISWIEHGREPFRSWREAQKLGKVTHASADVYFDPVIDRQLLERSQKAVESGETKCYFQLYPLQSQYSFGPDIREREDISFRPDQGISLTNPRRHDTQALTAVLHSSSESDQEKEISCDRILGLPGLHEVPSWQSTQHPCPVCGESFWKKNDLAKHQKNHSKDPPCRARKVNKQADTQQQWTIVGTQRPFPCSDCGKRFCRKQYLLRHLANRIKKSPFWSCKCKMCFHHEQTLSYHLLHKGEKPTQFPKCDKSFFSMGSAKAHHCHYGVVGPASQREGTCVCSGQKPGLGLNSEECCHKDSVSQALWSGHSHGGEKPCSCTEGGSCCHSRSKLANLCLTHTGEKPFPFSHLQQVQERVYSGEIPFSCRKCGQAFPKLCKLTEHVQVHGGEKPFWCAKCGRNFRLRRQLLKHQRLMHTDKKPFQCSECELRFRLKSMLRAHQLQHRGERPFSCKECGRGFTHQWKLRDHLRVHSGERPFQCSECHKSFRVKGILKAHQHTHSTEKPFSCGECGKGFTTRSKLKEHFRVHSGERPFQCPECDQSFRLKRQLLSHQVLHTGERPFPCPECSKSYRTKADLKAHQLLHSGEMPFSCECGKGFTKQSKLLEHIRTHTGEKPFQCPKCDKSFRLKAQLLSHQGLHTGERPFQCPECDKNFREKGQMLRHQRIHKPDRLFACGDCGKGFIYKSRLAQHIRVHTKPCPAPSKPDTKKRLSQLLAMIEADWS</sequence>
<feature type="domain" description="C2H2-type" evidence="14">
    <location>
        <begin position="587"/>
        <end position="614"/>
    </location>
</feature>
<dbReference type="GeneID" id="109700776"/>
<feature type="domain" description="C2H2-type" evidence="14">
    <location>
        <begin position="474"/>
        <end position="502"/>
    </location>
</feature>
<feature type="domain" description="C2H2-type" evidence="14">
    <location>
        <begin position="726"/>
        <end position="753"/>
    </location>
</feature>
<gene>
    <name evidence="17" type="primary">Znf786</name>
</gene>
<comment type="function">
    <text evidence="1">May be involved in transcriptional regulation.</text>
</comment>
<dbReference type="Pfam" id="PF00096">
    <property type="entry name" value="zf-C2H2"/>
    <property type="match status" value="11"/>
</dbReference>
<keyword evidence="6 13" id="KW-0863">Zinc-finger</keyword>
<dbReference type="OrthoDB" id="4748970at2759"/>
<dbReference type="GO" id="GO:0006355">
    <property type="term" value="P:regulation of DNA-templated transcription"/>
    <property type="evidence" value="ECO:0007669"/>
    <property type="project" value="InterPro"/>
</dbReference>
<keyword evidence="10" id="KW-0804">Transcription</keyword>
<dbReference type="FunFam" id="3.30.160.60:FF:001385">
    <property type="entry name" value="zinc finger protein 774"/>
    <property type="match status" value="1"/>
</dbReference>